<reference evidence="1" key="1">
    <citation type="submission" date="2020-08" db="EMBL/GenBank/DDBJ databases">
        <title>Spodoptera exigua strain:BAW_Kor-Di-RS1 Genome sequencing and assembly.</title>
        <authorList>
            <person name="Kim J."/>
            <person name="Nam H.Y."/>
            <person name="Kwon M."/>
            <person name="Choi J.H."/>
            <person name="Cho S.R."/>
            <person name="Kim G.-H."/>
        </authorList>
    </citation>
    <scope>NUCLEOTIDE SEQUENCE</scope>
    <source>
        <strain evidence="1">BAW_Kor-Di-RS1</strain>
        <tissue evidence="1">Whole-body</tissue>
    </source>
</reference>
<evidence type="ECO:0000313" key="2">
    <source>
        <dbReference type="Proteomes" id="UP000648187"/>
    </source>
</evidence>
<comment type="caution">
    <text evidence="1">The sequence shown here is derived from an EMBL/GenBank/DDBJ whole genome shotgun (WGS) entry which is preliminary data.</text>
</comment>
<accession>A0A835G7C3</accession>
<evidence type="ECO:0000313" key="1">
    <source>
        <dbReference type="EMBL" id="KAF9410659.1"/>
    </source>
</evidence>
<sequence length="199" mass="22657">FPKTSALEVENSELKCSRVAQTLSPAYSGSATGVRTIRVLRDRFRPHLCLTVFMCGYCFYRINRMRQNGEIAILLRPTKVVFSHKKEGQSAEELRTVVAYQNPFTGDYCVHKSRAGPKGYVNNLQPESPDSGVSDEYEPLNLEPVGPQPKLPHVELDKMPPGIIAMPQPDYTIKLQMSPNNDYNSVNKTWNWNYKEYQI</sequence>
<feature type="non-terminal residue" evidence="1">
    <location>
        <position position="1"/>
    </location>
</feature>
<protein>
    <submittedName>
        <fullName evidence="1">Uncharacterized protein</fullName>
    </submittedName>
</protein>
<dbReference type="EMBL" id="JACKWZ010000253">
    <property type="protein sequence ID" value="KAF9410659.1"/>
    <property type="molecule type" value="Genomic_DNA"/>
</dbReference>
<proteinExistence type="predicted"/>
<dbReference type="Proteomes" id="UP000648187">
    <property type="component" value="Unassembled WGS sequence"/>
</dbReference>
<gene>
    <name evidence="1" type="ORF">HW555_010319</name>
</gene>
<dbReference type="AlphaFoldDB" id="A0A835G7C3"/>
<keyword evidence="2" id="KW-1185">Reference proteome</keyword>
<name>A0A835G7C3_SPOEX</name>
<organism evidence="1 2">
    <name type="scientific">Spodoptera exigua</name>
    <name type="common">Beet armyworm</name>
    <name type="synonym">Noctua fulgens</name>
    <dbReference type="NCBI Taxonomy" id="7107"/>
    <lineage>
        <taxon>Eukaryota</taxon>
        <taxon>Metazoa</taxon>
        <taxon>Ecdysozoa</taxon>
        <taxon>Arthropoda</taxon>
        <taxon>Hexapoda</taxon>
        <taxon>Insecta</taxon>
        <taxon>Pterygota</taxon>
        <taxon>Neoptera</taxon>
        <taxon>Endopterygota</taxon>
        <taxon>Lepidoptera</taxon>
        <taxon>Glossata</taxon>
        <taxon>Ditrysia</taxon>
        <taxon>Noctuoidea</taxon>
        <taxon>Noctuidae</taxon>
        <taxon>Amphipyrinae</taxon>
        <taxon>Spodoptera</taxon>
    </lineage>
</organism>